<accession>A0ABU1D9A0</accession>
<sequence length="452" mass="48745">MEKKLQGAVGATAMESVDRALQAIDAWNPKINAMLCVTEDMARQQATRLDELASQGSSAGLLHGMTINLKDCIDLAGVPTTAATSFLRDNVASEDAFITSRLKQHGAIIMGKSNLHEWVFGPTTQSKHFGPCKNPWNTTRVPGGSSGGSGASVATDMCVVSIGSDTGGSIRIPAAFCGVAGLRPTVGRISNRGGVPVSAPYDTFGPLARHVSDIARVFSVIAGHDPLDPISVDTPVPNVMATLNDSVRGMRIGIMRRWFFDDIHPAVSTALDNAIQVFRDLGVEFVELDLGDVEKSQSLLAFSVMVADAYEVHRERIAAQPEGYGEDVLMRLKLGASVTGADYAAALRWKEGLHHRLRGVFQDVDAIISPTCPFPAPGVDYPDFLEIIRQIARYTYIWAFAQVPSLAVPCGFSDDGLPVSMQLASRWFDEPAILRLGHAFQTVTDFHLRRPA</sequence>
<dbReference type="InterPro" id="IPR036928">
    <property type="entry name" value="AS_sf"/>
</dbReference>
<feature type="domain" description="Amidase" evidence="1">
    <location>
        <begin position="15"/>
        <end position="434"/>
    </location>
</feature>
<dbReference type="RefSeq" id="WP_165278037.1">
    <property type="nucleotide sequence ID" value="NZ_JAUZQE010000045.1"/>
</dbReference>
<proteinExistence type="predicted"/>
<dbReference type="Proteomes" id="UP001232156">
    <property type="component" value="Unassembled WGS sequence"/>
</dbReference>
<dbReference type="InterPro" id="IPR023631">
    <property type="entry name" value="Amidase_dom"/>
</dbReference>
<keyword evidence="3" id="KW-1185">Reference proteome</keyword>
<dbReference type="Pfam" id="PF01425">
    <property type="entry name" value="Amidase"/>
    <property type="match status" value="1"/>
</dbReference>
<name>A0ABU1D9A0_9BURK</name>
<gene>
    <name evidence="2" type="ORF">Q8947_13320</name>
</gene>
<dbReference type="EMBL" id="JAUZQE010000045">
    <property type="protein sequence ID" value="MDR4126957.1"/>
    <property type="molecule type" value="Genomic_DNA"/>
</dbReference>
<evidence type="ECO:0000259" key="1">
    <source>
        <dbReference type="Pfam" id="PF01425"/>
    </source>
</evidence>
<dbReference type="InterPro" id="IPR000120">
    <property type="entry name" value="Amidase"/>
</dbReference>
<evidence type="ECO:0000313" key="3">
    <source>
        <dbReference type="Proteomes" id="UP001232156"/>
    </source>
</evidence>
<evidence type="ECO:0000313" key="2">
    <source>
        <dbReference type="EMBL" id="MDR4126957.1"/>
    </source>
</evidence>
<reference evidence="2 3" key="1">
    <citation type="submission" date="2023-08" db="EMBL/GenBank/DDBJ databases">
        <title>Alcaligenaceae gen. nov., a novel taxon isolated from the sludge of Yixing Pesticide Factory.</title>
        <authorList>
            <person name="Ruan L."/>
        </authorList>
    </citation>
    <scope>NUCLEOTIDE SEQUENCE [LARGE SCALE GENOMIC DNA]</scope>
    <source>
        <strain evidence="2 3">LG-2</strain>
    </source>
</reference>
<protein>
    <submittedName>
        <fullName evidence="2">Amidase</fullName>
    </submittedName>
</protein>
<comment type="caution">
    <text evidence="2">The sequence shown here is derived from an EMBL/GenBank/DDBJ whole genome shotgun (WGS) entry which is preliminary data.</text>
</comment>
<dbReference type="Gene3D" id="3.90.1300.10">
    <property type="entry name" value="Amidase signature (AS) domain"/>
    <property type="match status" value="1"/>
</dbReference>
<organism evidence="2 3">
    <name type="scientific">Yanghanlia caeni</name>
    <dbReference type="NCBI Taxonomy" id="3064283"/>
    <lineage>
        <taxon>Bacteria</taxon>
        <taxon>Pseudomonadati</taxon>
        <taxon>Pseudomonadota</taxon>
        <taxon>Betaproteobacteria</taxon>
        <taxon>Burkholderiales</taxon>
        <taxon>Alcaligenaceae</taxon>
        <taxon>Yanghanlia</taxon>
    </lineage>
</organism>
<dbReference type="PANTHER" id="PTHR11895:SF176">
    <property type="entry name" value="AMIDASE AMID-RELATED"/>
    <property type="match status" value="1"/>
</dbReference>
<dbReference type="PANTHER" id="PTHR11895">
    <property type="entry name" value="TRANSAMIDASE"/>
    <property type="match status" value="1"/>
</dbReference>
<dbReference type="SUPFAM" id="SSF75304">
    <property type="entry name" value="Amidase signature (AS) enzymes"/>
    <property type="match status" value="1"/>
</dbReference>
<dbReference type="InterPro" id="IPR020556">
    <property type="entry name" value="Amidase_CS"/>
</dbReference>
<dbReference type="PROSITE" id="PS00571">
    <property type="entry name" value="AMIDASES"/>
    <property type="match status" value="1"/>
</dbReference>